<evidence type="ECO:0000256" key="2">
    <source>
        <dbReference type="PROSITE-ProRule" id="PRU00169"/>
    </source>
</evidence>
<dbReference type="PROSITE" id="PS50110">
    <property type="entry name" value="RESPONSE_REGULATORY"/>
    <property type="match status" value="1"/>
</dbReference>
<dbReference type="SUPFAM" id="SSF52172">
    <property type="entry name" value="CheY-like"/>
    <property type="match status" value="1"/>
</dbReference>
<dbReference type="SMART" id="SM00448">
    <property type="entry name" value="REC"/>
    <property type="match status" value="1"/>
</dbReference>
<name>A0ABY4S689_AQUTE</name>
<feature type="modified residue" description="4-aspartylphosphate" evidence="2">
    <location>
        <position position="52"/>
    </location>
</feature>
<protein>
    <submittedName>
        <fullName evidence="4">Response regulator</fullName>
    </submittedName>
</protein>
<keyword evidence="5" id="KW-1185">Reference proteome</keyword>
<dbReference type="Gene3D" id="3.40.50.2300">
    <property type="match status" value="1"/>
</dbReference>
<dbReference type="InterPro" id="IPR050595">
    <property type="entry name" value="Bact_response_regulator"/>
</dbReference>
<sequence length="149" mass="16314">MKLVLVVEDEFGNREVLQLLLEAEGYRVQAASNGKAALALLAAEVPALILSDFMMPTMNGAELGQAVRADPALGLVPFVFMSATSEQVVRQSFRDYDAFLVKPFDIDTMLALVKRLCTQGRPHQPTSQEVGDSMRQLLKGIELPPGPER</sequence>
<evidence type="ECO:0000256" key="1">
    <source>
        <dbReference type="ARBA" id="ARBA00022553"/>
    </source>
</evidence>
<dbReference type="RefSeq" id="WP_250195498.1">
    <property type="nucleotide sequence ID" value="NZ_CP097635.1"/>
</dbReference>
<dbReference type="Pfam" id="PF00072">
    <property type="entry name" value="Response_reg"/>
    <property type="match status" value="1"/>
</dbReference>
<dbReference type="Proteomes" id="UP001056201">
    <property type="component" value="Chromosome 1"/>
</dbReference>
<accession>A0ABY4S689</accession>
<dbReference type="InterPro" id="IPR011006">
    <property type="entry name" value="CheY-like_superfamily"/>
</dbReference>
<feature type="domain" description="Response regulatory" evidence="3">
    <location>
        <begin position="3"/>
        <end position="117"/>
    </location>
</feature>
<reference evidence="4" key="1">
    <citation type="submission" date="2022-05" db="EMBL/GenBank/DDBJ databases">
        <title>An RpoN-dependent PEP-CTERM gene is involved in floc formation of an Aquincola tertiaricarbonis strain.</title>
        <authorList>
            <person name="Qiu D."/>
            <person name="Xia M."/>
        </authorList>
    </citation>
    <scope>NUCLEOTIDE SEQUENCE</scope>
    <source>
        <strain evidence="4">RN12</strain>
    </source>
</reference>
<keyword evidence="1 2" id="KW-0597">Phosphoprotein</keyword>
<dbReference type="PANTHER" id="PTHR44591">
    <property type="entry name" value="STRESS RESPONSE REGULATOR PROTEIN 1"/>
    <property type="match status" value="1"/>
</dbReference>
<dbReference type="EMBL" id="CP097635">
    <property type="protein sequence ID" value="URI07233.1"/>
    <property type="molecule type" value="Genomic_DNA"/>
</dbReference>
<evidence type="ECO:0000313" key="5">
    <source>
        <dbReference type="Proteomes" id="UP001056201"/>
    </source>
</evidence>
<proteinExistence type="predicted"/>
<organism evidence="4 5">
    <name type="scientific">Aquincola tertiaricarbonis</name>
    <dbReference type="NCBI Taxonomy" id="391953"/>
    <lineage>
        <taxon>Bacteria</taxon>
        <taxon>Pseudomonadati</taxon>
        <taxon>Pseudomonadota</taxon>
        <taxon>Betaproteobacteria</taxon>
        <taxon>Burkholderiales</taxon>
        <taxon>Sphaerotilaceae</taxon>
        <taxon>Aquincola</taxon>
    </lineage>
</organism>
<evidence type="ECO:0000259" key="3">
    <source>
        <dbReference type="PROSITE" id="PS50110"/>
    </source>
</evidence>
<evidence type="ECO:0000313" key="4">
    <source>
        <dbReference type="EMBL" id="URI07233.1"/>
    </source>
</evidence>
<dbReference type="PANTHER" id="PTHR44591:SF3">
    <property type="entry name" value="RESPONSE REGULATORY DOMAIN-CONTAINING PROTEIN"/>
    <property type="match status" value="1"/>
</dbReference>
<dbReference type="InterPro" id="IPR001789">
    <property type="entry name" value="Sig_transdc_resp-reg_receiver"/>
</dbReference>
<gene>
    <name evidence="4" type="ORF">MW290_00995</name>
</gene>